<reference evidence="4" key="2">
    <citation type="submission" date="2020-09" db="EMBL/GenBank/DDBJ databases">
        <authorList>
            <person name="Sun Q."/>
            <person name="Zhou Y."/>
        </authorList>
    </citation>
    <scope>NUCLEOTIDE SEQUENCE</scope>
    <source>
        <strain evidence="4">CGMCC 4.5737</strain>
    </source>
</reference>
<keyword evidence="2" id="KW-0456">Lyase</keyword>
<proteinExistence type="inferred from homology"/>
<evidence type="ECO:0000259" key="3">
    <source>
        <dbReference type="SMART" id="SM01119"/>
    </source>
</evidence>
<keyword evidence="5" id="KW-1185">Reference proteome</keyword>
<dbReference type="PANTHER" id="PTHR28004:SF8">
    <property type="entry name" value="D-SERINE DEAMINASE"/>
    <property type="match status" value="1"/>
</dbReference>
<dbReference type="InterPro" id="IPR042208">
    <property type="entry name" value="D-ser_dehydrat-like_sf"/>
</dbReference>
<comment type="similarity">
    <text evidence="1">Belongs to the DSD1 family.</text>
</comment>
<dbReference type="InterPro" id="IPR026956">
    <property type="entry name" value="D-ser_dehydrat-like_dom"/>
</dbReference>
<dbReference type="Gene3D" id="3.20.20.10">
    <property type="entry name" value="Alanine racemase"/>
    <property type="match status" value="1"/>
</dbReference>
<name>A0A8J3CJ98_9PSEU</name>
<dbReference type="AlphaFoldDB" id="A0A8J3CJ98"/>
<evidence type="ECO:0000313" key="5">
    <source>
        <dbReference type="Proteomes" id="UP000637578"/>
    </source>
</evidence>
<reference evidence="4" key="1">
    <citation type="journal article" date="2014" name="Int. J. Syst. Evol. Microbiol.">
        <title>Complete genome sequence of Corynebacterium casei LMG S-19264T (=DSM 44701T), isolated from a smear-ripened cheese.</title>
        <authorList>
            <consortium name="US DOE Joint Genome Institute (JGI-PGF)"/>
            <person name="Walter F."/>
            <person name="Albersmeier A."/>
            <person name="Kalinowski J."/>
            <person name="Ruckert C."/>
        </authorList>
    </citation>
    <scope>NUCLEOTIDE SEQUENCE</scope>
    <source>
        <strain evidence="4">CGMCC 4.5737</strain>
    </source>
</reference>
<protein>
    <submittedName>
        <fullName evidence="4">Amino acid deaminase</fullName>
    </submittedName>
</protein>
<dbReference type="CDD" id="cd06818">
    <property type="entry name" value="PLPDE_III_cryptic_DSD"/>
    <property type="match status" value="1"/>
</dbReference>
<dbReference type="EMBL" id="BMMK01000025">
    <property type="protein sequence ID" value="GGM70608.1"/>
    <property type="molecule type" value="Genomic_DNA"/>
</dbReference>
<organism evidence="4 5">
    <name type="scientific">Longimycelium tulufanense</name>
    <dbReference type="NCBI Taxonomy" id="907463"/>
    <lineage>
        <taxon>Bacteria</taxon>
        <taxon>Bacillati</taxon>
        <taxon>Actinomycetota</taxon>
        <taxon>Actinomycetes</taxon>
        <taxon>Pseudonocardiales</taxon>
        <taxon>Pseudonocardiaceae</taxon>
        <taxon>Longimycelium</taxon>
    </lineage>
</organism>
<evidence type="ECO:0000313" key="4">
    <source>
        <dbReference type="EMBL" id="GGM70608.1"/>
    </source>
</evidence>
<sequence>MVQHPAGIDGAAVAALAEERIDWRFKGMPSWAFGLTARELAERRPNLFDDGFLGPLVVIERPALEHNVRTMAEWCERAGVVLAPHGKTTMAPQLLAAQLAAGSWAITAATASQVQVYRAFDVSRVVLANQLVDRAALRWVAEELARDPRFEFVCWVDSVRGVELMAEALAGRKLARPIDVAVELGGHGGRSGVREVTDGVAVAGAVAASPGLRLVGVSGYEAALSHDTTPEALSTVDGYLRRMRELTVRLAREGLLADVDQVLVTAGGSCYFDQVAAVLTEPWPDGLRVLPVLRSGSYVTHDDGLYRRMSPFGRPHELTGGETPFRPALRAWAQVTSRPEPGLALLTLGRRDVSFDQDLPEPQLLRRAGGPPAPLESCRVTALNDQHAFLDVGSGTDIRVGDWVGLGLSHPCTVFDKWQLMPVVDADGATVVDLVRTWF</sequence>
<gene>
    <name evidence="4" type="ORF">GCM10012275_46290</name>
</gene>
<dbReference type="SUPFAM" id="SSF51419">
    <property type="entry name" value="PLP-binding barrel"/>
    <property type="match status" value="1"/>
</dbReference>
<dbReference type="Gene3D" id="2.40.37.20">
    <property type="entry name" value="D-serine dehydratase-like domain"/>
    <property type="match status" value="1"/>
</dbReference>
<dbReference type="PANTHER" id="PTHR28004">
    <property type="entry name" value="ZGC:162816-RELATED"/>
    <property type="match status" value="1"/>
</dbReference>
<accession>A0A8J3CJ98</accession>
<dbReference type="RefSeq" id="WP_189060516.1">
    <property type="nucleotide sequence ID" value="NZ_BMMK01000025.1"/>
</dbReference>
<dbReference type="Proteomes" id="UP000637578">
    <property type="component" value="Unassembled WGS sequence"/>
</dbReference>
<dbReference type="InterPro" id="IPR001608">
    <property type="entry name" value="Ala_racemase_N"/>
</dbReference>
<dbReference type="Pfam" id="PF01168">
    <property type="entry name" value="Ala_racemase_N"/>
    <property type="match status" value="1"/>
</dbReference>
<evidence type="ECO:0000256" key="2">
    <source>
        <dbReference type="ARBA" id="ARBA00023239"/>
    </source>
</evidence>
<dbReference type="Pfam" id="PF14031">
    <property type="entry name" value="D-ser_dehydrat"/>
    <property type="match status" value="1"/>
</dbReference>
<evidence type="ECO:0000256" key="1">
    <source>
        <dbReference type="ARBA" id="ARBA00005323"/>
    </source>
</evidence>
<comment type="caution">
    <text evidence="4">The sequence shown here is derived from an EMBL/GenBank/DDBJ whole genome shotgun (WGS) entry which is preliminary data.</text>
</comment>
<feature type="domain" description="D-serine dehydratase-like" evidence="3">
    <location>
        <begin position="328"/>
        <end position="425"/>
    </location>
</feature>
<dbReference type="InterPro" id="IPR051466">
    <property type="entry name" value="D-amino_acid_metab_enzyme"/>
</dbReference>
<dbReference type="GO" id="GO:0016829">
    <property type="term" value="F:lyase activity"/>
    <property type="evidence" value="ECO:0007669"/>
    <property type="project" value="UniProtKB-KW"/>
</dbReference>
<dbReference type="InterPro" id="IPR029066">
    <property type="entry name" value="PLP-binding_barrel"/>
</dbReference>
<dbReference type="SMART" id="SM01119">
    <property type="entry name" value="D-ser_dehydrat"/>
    <property type="match status" value="1"/>
</dbReference>